<organism evidence="7 8">
    <name type="scientific">Aquamicrobium aerolatum DSM 21857</name>
    <dbReference type="NCBI Taxonomy" id="1121003"/>
    <lineage>
        <taxon>Bacteria</taxon>
        <taxon>Pseudomonadati</taxon>
        <taxon>Pseudomonadota</taxon>
        <taxon>Alphaproteobacteria</taxon>
        <taxon>Hyphomicrobiales</taxon>
        <taxon>Phyllobacteriaceae</taxon>
        <taxon>Aerobium</taxon>
    </lineage>
</organism>
<keyword evidence="2" id="KW-0677">Repeat</keyword>
<evidence type="ECO:0000256" key="3">
    <source>
        <dbReference type="ARBA" id="ARBA00022741"/>
    </source>
</evidence>
<dbReference type="SUPFAM" id="SSF52540">
    <property type="entry name" value="P-loop containing nucleoside triphosphate hydrolases"/>
    <property type="match status" value="2"/>
</dbReference>
<dbReference type="InterPro" id="IPR003439">
    <property type="entry name" value="ABC_transporter-like_ATP-bd"/>
</dbReference>
<dbReference type="InterPro" id="IPR017871">
    <property type="entry name" value="ABC_transporter-like_CS"/>
</dbReference>
<dbReference type="OrthoDB" id="9762369at2"/>
<dbReference type="STRING" id="1121003.SAMN03080618_01664"/>
<keyword evidence="3" id="KW-0547">Nucleotide-binding</keyword>
<feature type="domain" description="ABC transporter" evidence="6">
    <location>
        <begin position="4"/>
        <end position="235"/>
    </location>
</feature>
<dbReference type="SMART" id="SM00382">
    <property type="entry name" value="AAA"/>
    <property type="match status" value="2"/>
</dbReference>
<dbReference type="Pfam" id="PF00005">
    <property type="entry name" value="ABC_tran"/>
    <property type="match status" value="2"/>
</dbReference>
<dbReference type="EMBL" id="FORF01000008">
    <property type="protein sequence ID" value="SFI91881.1"/>
    <property type="molecule type" value="Genomic_DNA"/>
</dbReference>
<feature type="region of interest" description="Disordered" evidence="5">
    <location>
        <begin position="239"/>
        <end position="290"/>
    </location>
</feature>
<dbReference type="PROSITE" id="PS50893">
    <property type="entry name" value="ABC_TRANSPORTER_2"/>
    <property type="match status" value="2"/>
</dbReference>
<dbReference type="RefSeq" id="WP_091520879.1">
    <property type="nucleotide sequence ID" value="NZ_FORF01000008.1"/>
</dbReference>
<keyword evidence="8" id="KW-1185">Reference proteome</keyword>
<protein>
    <submittedName>
        <fullName evidence="7">ATPase components of ABC transporters with duplicated ATPase domains</fullName>
    </submittedName>
</protein>
<dbReference type="GO" id="GO:0016887">
    <property type="term" value="F:ATP hydrolysis activity"/>
    <property type="evidence" value="ECO:0007669"/>
    <property type="project" value="InterPro"/>
</dbReference>
<dbReference type="FunFam" id="3.40.50.300:FF:001320">
    <property type="entry name" value="Heme ABC transporter ATP-binding protein"/>
    <property type="match status" value="1"/>
</dbReference>
<dbReference type="Gene3D" id="3.40.50.300">
    <property type="entry name" value="P-loop containing nucleotide triphosphate hydrolases"/>
    <property type="match status" value="2"/>
</dbReference>
<evidence type="ECO:0000313" key="7">
    <source>
        <dbReference type="EMBL" id="SFI91881.1"/>
    </source>
</evidence>
<dbReference type="CDD" id="cd03221">
    <property type="entry name" value="ABCF_EF-3"/>
    <property type="match status" value="1"/>
</dbReference>
<dbReference type="GO" id="GO:0005524">
    <property type="term" value="F:ATP binding"/>
    <property type="evidence" value="ECO:0007669"/>
    <property type="project" value="UniProtKB-KW"/>
</dbReference>
<feature type="compositionally biased region" description="Basic and acidic residues" evidence="5">
    <location>
        <begin position="277"/>
        <end position="290"/>
    </location>
</feature>
<dbReference type="InterPro" id="IPR003593">
    <property type="entry name" value="AAA+_ATPase"/>
</dbReference>
<keyword evidence="4" id="KW-0067">ATP-binding</keyword>
<dbReference type="PANTHER" id="PTHR19211">
    <property type="entry name" value="ATP-BINDING TRANSPORT PROTEIN-RELATED"/>
    <property type="match status" value="1"/>
</dbReference>
<dbReference type="PANTHER" id="PTHR19211:SF6">
    <property type="entry name" value="BLL7188 PROTEIN"/>
    <property type="match status" value="1"/>
</dbReference>
<dbReference type="InterPro" id="IPR050611">
    <property type="entry name" value="ABCF"/>
</dbReference>
<evidence type="ECO:0000313" key="8">
    <source>
        <dbReference type="Proteomes" id="UP000242763"/>
    </source>
</evidence>
<dbReference type="InterPro" id="IPR027417">
    <property type="entry name" value="P-loop_NTPase"/>
</dbReference>
<evidence type="ECO:0000256" key="4">
    <source>
        <dbReference type="ARBA" id="ARBA00022840"/>
    </source>
</evidence>
<evidence type="ECO:0000256" key="5">
    <source>
        <dbReference type="SAM" id="MobiDB-lite"/>
    </source>
</evidence>
<feature type="domain" description="ABC transporter" evidence="6">
    <location>
        <begin position="337"/>
        <end position="524"/>
    </location>
</feature>
<name>A0A1I3M4D8_9HYPH</name>
<reference evidence="8" key="1">
    <citation type="submission" date="2016-10" db="EMBL/GenBank/DDBJ databases">
        <authorList>
            <person name="Varghese N."/>
            <person name="Submissions S."/>
        </authorList>
    </citation>
    <scope>NUCLEOTIDE SEQUENCE [LARGE SCALE GENOMIC DNA]</scope>
    <source>
        <strain evidence="8">DSM 21857</strain>
    </source>
</reference>
<gene>
    <name evidence="7" type="ORF">SAMN03080618_01664</name>
</gene>
<accession>A0A1I3M4D8</accession>
<feature type="compositionally biased region" description="Basic and acidic residues" evidence="5">
    <location>
        <begin position="239"/>
        <end position="269"/>
    </location>
</feature>
<dbReference type="AlphaFoldDB" id="A0A1I3M4D8"/>
<evidence type="ECO:0000256" key="1">
    <source>
        <dbReference type="ARBA" id="ARBA00005417"/>
    </source>
</evidence>
<evidence type="ECO:0000259" key="6">
    <source>
        <dbReference type="PROSITE" id="PS50893"/>
    </source>
</evidence>
<dbReference type="PROSITE" id="PS00211">
    <property type="entry name" value="ABC_TRANSPORTER_1"/>
    <property type="match status" value="1"/>
</dbReference>
<sequence length="524" mass="56466">MSFLSAHGLSFQLPDGRLLFENIDLAFGAEITGLVGCNGVGKSSLISLLAGVAQPTTGTVRRSGKIALLRQMAHVRDDETVAGLFDVEAQLARLTRIEAGVADDDDLAEADWTLQARFEKALTDVGLEGVAFDRLLVTLSGGQRTRAALAALAFHEPDLILLDEPSNNLDRDGRQALYDFLDRWRGGAVIVSHDRELLARMDRIIELSSRGTRIYGGNFDAYQAQRDAERAGAEKALESAERMMRQKERAAQEARERQARRASAGRESRAGSSDPKILLDARKERAEATTGRVDRLAERLEADAREALERSSDAVERRTPFTAGMSGAQVPAGKVLVEARALAIGHANGGVLNLVDLTIAGPERVAVSGRNGAGKSTLLKTLAGLLPPLGGTLQVHARIAYFDQQVSLLQEDASILDNYRRINAGASDNECRSALARYAFRADAALQMVSTLSGGERLRAGLACVAAGKSPPEMLMLDEPTNHLDLESVAEVEAGLREFGGALLVISHDETFLENIGIERRLAL</sequence>
<dbReference type="Proteomes" id="UP000242763">
    <property type="component" value="Unassembled WGS sequence"/>
</dbReference>
<comment type="similarity">
    <text evidence="1">Belongs to the ABC transporter superfamily.</text>
</comment>
<proteinExistence type="inferred from homology"/>
<evidence type="ECO:0000256" key="2">
    <source>
        <dbReference type="ARBA" id="ARBA00022737"/>
    </source>
</evidence>